<reference evidence="2" key="1">
    <citation type="journal article" date="2018" name="Genome Announc.">
        <title>Draft Genome Sequence of Mycobacterium montefiorense Isolated from Japanese Black Salamander (Hynobius nigrescens).</title>
        <authorList>
            <person name="Fukano H."/>
            <person name="Yoshida M."/>
            <person name="Shimizu A."/>
            <person name="Iwao H."/>
            <person name="Katayama Y."/>
            <person name="Omatsu T."/>
            <person name="Mizutani T."/>
            <person name="Kurata O."/>
            <person name="Wada S."/>
            <person name="Hoshino Y."/>
        </authorList>
    </citation>
    <scope>NUCLEOTIDE SEQUENCE</scope>
    <source>
        <strain evidence="2">BS</strain>
    </source>
</reference>
<dbReference type="EMBL" id="BFCH01000048">
    <property type="protein sequence ID" value="GBG41011.1"/>
    <property type="molecule type" value="Genomic_DNA"/>
</dbReference>
<comment type="caution">
    <text evidence="3">The sequence shown here is derived from an EMBL/GenBank/DDBJ whole genome shotgun (WGS) entry which is preliminary data.</text>
</comment>
<dbReference type="Proteomes" id="UP001139505">
    <property type="component" value="Unassembled WGS sequence"/>
</dbReference>
<evidence type="ECO:0000313" key="3">
    <source>
        <dbReference type="EMBL" id="GKU73517.1"/>
    </source>
</evidence>
<evidence type="ECO:0000313" key="4">
    <source>
        <dbReference type="Proteomes" id="UP000245060"/>
    </source>
</evidence>
<feature type="region of interest" description="Disordered" evidence="1">
    <location>
        <begin position="1"/>
        <end position="42"/>
    </location>
</feature>
<accession>A0AA37PNA1</accession>
<keyword evidence="4" id="KW-1185">Reference proteome</keyword>
<reference evidence="3" key="3">
    <citation type="journal article" date="2022" name="Microbiol. Resour. Announc.">
        <title>Draft Genome Sequences of Eight Mycobacterium montefiorense Strains Isolated from Salamanders in Captivity.</title>
        <authorList>
            <person name="Komine T."/>
            <person name="Ihara H."/>
            <person name="Fukano H."/>
            <person name="Hoshino Y."/>
            <person name="Kurata O."/>
            <person name="Wada S."/>
        </authorList>
    </citation>
    <scope>NUCLEOTIDE SEQUENCE</scope>
    <source>
        <strain evidence="3">NJB18185</strain>
    </source>
</reference>
<sequence>MVGQGIRKGESTPASGDHRIRPFRVFGGHNLPGGEPAKGGIPLRMNPGIEKYIEKYGGQNGWDIWNGAWRR</sequence>
<protein>
    <submittedName>
        <fullName evidence="3">Uncharacterized protein</fullName>
    </submittedName>
</protein>
<evidence type="ECO:0000313" key="5">
    <source>
        <dbReference type="Proteomes" id="UP001139505"/>
    </source>
</evidence>
<evidence type="ECO:0000256" key="1">
    <source>
        <dbReference type="SAM" id="MobiDB-lite"/>
    </source>
</evidence>
<gene>
    <name evidence="2" type="ORF">MmonteBS_53830</name>
    <name evidence="3" type="ORF">NJB18185_32880</name>
</gene>
<dbReference type="EMBL" id="BQYH01000022">
    <property type="protein sequence ID" value="GKU73517.1"/>
    <property type="molecule type" value="Genomic_DNA"/>
</dbReference>
<organism evidence="3 5">
    <name type="scientific">Mycobacterium montefiorense</name>
    <dbReference type="NCBI Taxonomy" id="154654"/>
    <lineage>
        <taxon>Bacteria</taxon>
        <taxon>Bacillati</taxon>
        <taxon>Actinomycetota</taxon>
        <taxon>Actinomycetes</taxon>
        <taxon>Mycobacteriales</taxon>
        <taxon>Mycobacteriaceae</taxon>
        <taxon>Mycobacterium</taxon>
        <taxon>Mycobacterium simiae complex</taxon>
    </lineage>
</organism>
<dbReference type="AlphaFoldDB" id="A0AA37PNA1"/>
<dbReference type="Proteomes" id="UP000245060">
    <property type="component" value="Unassembled WGS sequence"/>
</dbReference>
<reference evidence="4" key="2">
    <citation type="submission" date="2018-04" db="EMBL/GenBank/DDBJ databases">
        <title>Draft genome sequence of Mycobacterium montefiorense isolated from Japanese black salamander.</title>
        <authorList>
            <person name="Fukano H."/>
            <person name="Yoshida M."/>
            <person name="Shimizu A."/>
            <person name="Iwao H."/>
            <person name="Kurata O."/>
            <person name="Katayama Y."/>
            <person name="Omatsu T."/>
            <person name="Mizutani T."/>
            <person name="Wada S."/>
            <person name="Hoshino Y."/>
        </authorList>
    </citation>
    <scope>NUCLEOTIDE SEQUENCE [LARGE SCALE GENOMIC DNA]</scope>
    <source>
        <strain evidence="4">BS</strain>
    </source>
</reference>
<name>A0AA37PNA1_9MYCO</name>
<evidence type="ECO:0000313" key="2">
    <source>
        <dbReference type="EMBL" id="GBG41011.1"/>
    </source>
</evidence>
<proteinExistence type="predicted"/>
<reference evidence="3" key="4">
    <citation type="submission" date="2022-04" db="EMBL/GenBank/DDBJ databases">
        <authorList>
            <person name="Komine T."/>
            <person name="Fukano H."/>
            <person name="Wada S."/>
        </authorList>
    </citation>
    <scope>NUCLEOTIDE SEQUENCE</scope>
    <source>
        <strain evidence="3">NJB18185</strain>
    </source>
</reference>